<sequence length="121" mass="11780">MSVVRMPVRFRAAMVGVAASAWFLVFVPVAGADCTGAGDFGAGSGCAPPGGGSSSAKAWPPTSVDWPPNLDADSSGGSGDSGDANPIVLPDGQKPSTTTSRTSAPATPTTSSPPIVPVGPP</sequence>
<feature type="chain" id="PRO_5020248499" evidence="2">
    <location>
        <begin position="33"/>
        <end position="121"/>
    </location>
</feature>
<accession>A0A4R5WD39</accession>
<dbReference type="AlphaFoldDB" id="A0A4R5WD39"/>
<evidence type="ECO:0000256" key="2">
    <source>
        <dbReference type="SAM" id="SignalP"/>
    </source>
</evidence>
<feature type="compositionally biased region" description="Gly residues" evidence="1">
    <location>
        <begin position="38"/>
        <end position="53"/>
    </location>
</feature>
<evidence type="ECO:0000313" key="4">
    <source>
        <dbReference type="Proteomes" id="UP000294929"/>
    </source>
</evidence>
<dbReference type="EMBL" id="SDLO01000018">
    <property type="protein sequence ID" value="TDK86478.1"/>
    <property type="molecule type" value="Genomic_DNA"/>
</dbReference>
<evidence type="ECO:0000256" key="1">
    <source>
        <dbReference type="SAM" id="MobiDB-lite"/>
    </source>
</evidence>
<feature type="region of interest" description="Disordered" evidence="1">
    <location>
        <begin position="37"/>
        <end position="121"/>
    </location>
</feature>
<protein>
    <submittedName>
        <fullName evidence="3">Uncharacterized protein</fullName>
    </submittedName>
</protein>
<dbReference type="Proteomes" id="UP000294929">
    <property type="component" value="Unassembled WGS sequence"/>
</dbReference>
<gene>
    <name evidence="3" type="ORF">EUA03_19580</name>
</gene>
<comment type="caution">
    <text evidence="3">The sequence shown here is derived from an EMBL/GenBank/DDBJ whole genome shotgun (WGS) entry which is preliminary data.</text>
</comment>
<feature type="compositionally biased region" description="Low complexity" evidence="1">
    <location>
        <begin position="95"/>
        <end position="113"/>
    </location>
</feature>
<name>A0A4R5WD39_MYCMU</name>
<organism evidence="3 4">
    <name type="scientific">Mycolicibacterium mucogenicum</name>
    <name type="common">Mycobacterium mucogenicum</name>
    <dbReference type="NCBI Taxonomy" id="56689"/>
    <lineage>
        <taxon>Bacteria</taxon>
        <taxon>Bacillati</taxon>
        <taxon>Actinomycetota</taxon>
        <taxon>Actinomycetes</taxon>
        <taxon>Mycobacteriales</taxon>
        <taxon>Mycobacteriaceae</taxon>
        <taxon>Mycolicibacterium</taxon>
    </lineage>
</organism>
<proteinExistence type="predicted"/>
<reference evidence="3 4" key="1">
    <citation type="submission" date="2019-01" db="EMBL/GenBank/DDBJ databases">
        <title>High-quality-draft genome sequences of five non-tuberculosis mycobacteriaceae isolated from a nosocomial environment.</title>
        <authorList>
            <person name="Tiago I."/>
            <person name="Alarico S."/>
            <person name="Pereira S.G."/>
            <person name="Coelho C."/>
            <person name="Maranha A."/>
            <person name="Empadinhas N."/>
        </authorList>
    </citation>
    <scope>NUCLEOTIDE SEQUENCE [LARGE SCALE GENOMIC DNA]</scope>
    <source>
        <strain evidence="3 4">24AIII</strain>
    </source>
</reference>
<dbReference type="RefSeq" id="WP_133427662.1">
    <property type="nucleotide sequence ID" value="NZ_JAPMJT010000004.1"/>
</dbReference>
<feature type="signal peptide" evidence="2">
    <location>
        <begin position="1"/>
        <end position="32"/>
    </location>
</feature>
<keyword evidence="2" id="KW-0732">Signal</keyword>
<evidence type="ECO:0000313" key="3">
    <source>
        <dbReference type="EMBL" id="TDK86478.1"/>
    </source>
</evidence>